<evidence type="ECO:0000256" key="7">
    <source>
        <dbReference type="SAM" id="SignalP"/>
    </source>
</evidence>
<evidence type="ECO:0000256" key="4">
    <source>
        <dbReference type="ARBA" id="ARBA00022989"/>
    </source>
</evidence>
<sequence length="342" mass="38020">MNKRNIIFLLLAAVVSFGALAQGHKNLRITEVMVAQDSTQYGGTTAGWVELYNSSYQAYAIEKMFITDKRPDQIFTKANEDIAYQREQVRGRDAVLRYLSEDPLKTGVYMIPRGDERNTNLGEHGQCVFVADGQIQNGTFHLPFKFADGKENYIAVYDVNGDLVDELTIPASLKASQSYALKAEGRLPIEGAEHNGDFEMRDGSSIEKAITPGNFNTRIKNENIEKFHQHDPYGVIITIIAMLIVFSALILLFLLFKLFGYVSDKSLNKNAAPAAPQAVEPQASIAATAPEAGEEEITAICMALYQHFNAHDEESGVLTFKHNTATAWNSKEQMMCPTPQRK</sequence>
<proteinExistence type="predicted"/>
<evidence type="ECO:0000256" key="6">
    <source>
        <dbReference type="SAM" id="Phobius"/>
    </source>
</evidence>
<keyword evidence="7" id="KW-0732">Signal</keyword>
<organism evidence="8 9">
    <name type="scientific">Sodaliphilus pleomorphus</name>
    <dbReference type="NCBI Taxonomy" id="2606626"/>
    <lineage>
        <taxon>Bacteria</taxon>
        <taxon>Pseudomonadati</taxon>
        <taxon>Bacteroidota</taxon>
        <taxon>Bacteroidia</taxon>
        <taxon>Bacteroidales</taxon>
        <taxon>Muribaculaceae</taxon>
        <taxon>Sodaliphilus</taxon>
    </lineage>
</organism>
<dbReference type="AlphaFoldDB" id="A0A6L5XEN5"/>
<dbReference type="GO" id="GO:0005886">
    <property type="term" value="C:plasma membrane"/>
    <property type="evidence" value="ECO:0007669"/>
    <property type="project" value="UniProtKB-SubCell"/>
</dbReference>
<gene>
    <name evidence="8" type="ORF">FYJ29_08940</name>
</gene>
<keyword evidence="9" id="KW-1185">Reference proteome</keyword>
<evidence type="ECO:0000256" key="2">
    <source>
        <dbReference type="ARBA" id="ARBA00022475"/>
    </source>
</evidence>
<comment type="subcellular location">
    <subcellularLocation>
        <location evidence="1">Cell membrane</location>
    </subcellularLocation>
</comment>
<dbReference type="InterPro" id="IPR005899">
    <property type="entry name" value="Na_pump_deCOase"/>
</dbReference>
<evidence type="ECO:0000313" key="9">
    <source>
        <dbReference type="Proteomes" id="UP000483362"/>
    </source>
</evidence>
<dbReference type="Proteomes" id="UP000483362">
    <property type="component" value="Unassembled WGS sequence"/>
</dbReference>
<evidence type="ECO:0000256" key="3">
    <source>
        <dbReference type="ARBA" id="ARBA00022692"/>
    </source>
</evidence>
<dbReference type="EMBL" id="VULT01000013">
    <property type="protein sequence ID" value="MSS17878.1"/>
    <property type="molecule type" value="Genomic_DNA"/>
</dbReference>
<evidence type="ECO:0000313" key="8">
    <source>
        <dbReference type="EMBL" id="MSS17878.1"/>
    </source>
</evidence>
<dbReference type="GO" id="GO:0015081">
    <property type="term" value="F:sodium ion transmembrane transporter activity"/>
    <property type="evidence" value="ECO:0007669"/>
    <property type="project" value="InterPro"/>
</dbReference>
<dbReference type="Pfam" id="PF04277">
    <property type="entry name" value="OAD_gamma"/>
    <property type="match status" value="1"/>
</dbReference>
<keyword evidence="2" id="KW-1003">Cell membrane</keyword>
<evidence type="ECO:0008006" key="10">
    <source>
        <dbReference type="Google" id="ProtNLM"/>
    </source>
</evidence>
<reference evidence="8 9" key="1">
    <citation type="submission" date="2019-08" db="EMBL/GenBank/DDBJ databases">
        <title>In-depth cultivation of the pig gut microbiome towards novel bacterial diversity and tailored functional studies.</title>
        <authorList>
            <person name="Wylensek D."/>
            <person name="Hitch T.C.A."/>
            <person name="Clavel T."/>
        </authorList>
    </citation>
    <scope>NUCLEOTIDE SEQUENCE [LARGE SCALE GENOMIC DNA]</scope>
    <source>
        <strain evidence="8 9">Oil-RF-744-WCA-WT-10</strain>
    </source>
</reference>
<accession>A0A6L5XEN5</accession>
<evidence type="ECO:0000256" key="5">
    <source>
        <dbReference type="ARBA" id="ARBA00023136"/>
    </source>
</evidence>
<feature type="transmembrane region" description="Helical" evidence="6">
    <location>
        <begin position="233"/>
        <end position="256"/>
    </location>
</feature>
<feature type="chain" id="PRO_5026672418" description="Oxaloacetate decarboxylase gamma chain" evidence="7">
    <location>
        <begin position="22"/>
        <end position="342"/>
    </location>
</feature>
<feature type="signal peptide" evidence="7">
    <location>
        <begin position="1"/>
        <end position="21"/>
    </location>
</feature>
<name>A0A6L5XEN5_9BACT</name>
<dbReference type="RefSeq" id="WP_154328906.1">
    <property type="nucleotide sequence ID" value="NZ_CP045696.1"/>
</dbReference>
<comment type="caution">
    <text evidence="8">The sequence shown here is derived from an EMBL/GenBank/DDBJ whole genome shotgun (WGS) entry which is preliminary data.</text>
</comment>
<dbReference type="GO" id="GO:0036376">
    <property type="term" value="P:sodium ion export across plasma membrane"/>
    <property type="evidence" value="ECO:0007669"/>
    <property type="project" value="InterPro"/>
</dbReference>
<keyword evidence="3 6" id="KW-0812">Transmembrane</keyword>
<protein>
    <recommendedName>
        <fullName evidence="10">Oxaloacetate decarboxylase gamma chain</fullName>
    </recommendedName>
</protein>
<evidence type="ECO:0000256" key="1">
    <source>
        <dbReference type="ARBA" id="ARBA00004236"/>
    </source>
</evidence>
<keyword evidence="4 6" id="KW-1133">Transmembrane helix</keyword>
<keyword evidence="5 6" id="KW-0472">Membrane</keyword>